<dbReference type="EMBL" id="NPIC01000002">
    <property type="protein sequence ID" value="RDL39725.1"/>
    <property type="molecule type" value="Genomic_DNA"/>
</dbReference>
<dbReference type="InterPro" id="IPR021475">
    <property type="entry name" value="Pants/Emi1-like"/>
</dbReference>
<comment type="caution">
    <text evidence="2">The sequence shown here is derived from an EMBL/GenBank/DDBJ whole genome shotgun (WGS) entry which is preliminary data.</text>
</comment>
<reference evidence="2 3" key="1">
    <citation type="journal article" date="2018" name="IMA Fungus">
        <title>IMA Genome-F 9: Draft genome sequence of Annulohypoxylon stygium, Aspergillus mulundensis, Berkeleyomyces basicola (syn. Thielaviopsis basicola), Ceratocystis smalleyi, two Cercospora beticola strains, Coleophoma cylindrospora, Fusarium fracticaudum, Phialophora cf. hyalina, and Morchella septimelata.</title>
        <authorList>
            <person name="Wingfield B.D."/>
            <person name="Bills G.F."/>
            <person name="Dong Y."/>
            <person name="Huang W."/>
            <person name="Nel W.J."/>
            <person name="Swalarsk-Parry B.S."/>
            <person name="Vaghefi N."/>
            <person name="Wilken P.M."/>
            <person name="An Z."/>
            <person name="de Beer Z.W."/>
            <person name="De Vos L."/>
            <person name="Chen L."/>
            <person name="Duong T.A."/>
            <person name="Gao Y."/>
            <person name="Hammerbacher A."/>
            <person name="Kikkert J.R."/>
            <person name="Li Y."/>
            <person name="Li H."/>
            <person name="Li K."/>
            <person name="Li Q."/>
            <person name="Liu X."/>
            <person name="Ma X."/>
            <person name="Naidoo K."/>
            <person name="Pethybridge S.J."/>
            <person name="Sun J."/>
            <person name="Steenkamp E.T."/>
            <person name="van der Nest M.A."/>
            <person name="van Wyk S."/>
            <person name="Wingfield M.J."/>
            <person name="Xiong C."/>
            <person name="Yue Q."/>
            <person name="Zhang X."/>
        </authorList>
    </citation>
    <scope>NUCLEOTIDE SEQUENCE [LARGE SCALE GENOMIC DNA]</scope>
    <source>
        <strain evidence="2 3">BP 5553</strain>
    </source>
</reference>
<evidence type="ECO:0000256" key="1">
    <source>
        <dbReference type="SAM" id="MobiDB-lite"/>
    </source>
</evidence>
<keyword evidence="3" id="KW-1185">Reference proteome</keyword>
<dbReference type="GeneID" id="43596914"/>
<feature type="region of interest" description="Disordered" evidence="1">
    <location>
        <begin position="217"/>
        <end position="243"/>
    </location>
</feature>
<organism evidence="2 3">
    <name type="scientific">Venustampulla echinocandica</name>
    <dbReference type="NCBI Taxonomy" id="2656787"/>
    <lineage>
        <taxon>Eukaryota</taxon>
        <taxon>Fungi</taxon>
        <taxon>Dikarya</taxon>
        <taxon>Ascomycota</taxon>
        <taxon>Pezizomycotina</taxon>
        <taxon>Leotiomycetes</taxon>
        <taxon>Helotiales</taxon>
        <taxon>Pleuroascaceae</taxon>
        <taxon>Venustampulla</taxon>
    </lineage>
</organism>
<proteinExistence type="predicted"/>
<dbReference type="STRING" id="2656787.A0A370TW22"/>
<evidence type="ECO:0008006" key="4">
    <source>
        <dbReference type="Google" id="ProtNLM"/>
    </source>
</evidence>
<gene>
    <name evidence="2" type="ORF">BP5553_04065</name>
</gene>
<dbReference type="PANTHER" id="PTHR28052:SF1">
    <property type="entry name" value="UPF0545 PROTEIN C22ORF39"/>
    <property type="match status" value="1"/>
</dbReference>
<evidence type="ECO:0000313" key="3">
    <source>
        <dbReference type="Proteomes" id="UP000254866"/>
    </source>
</evidence>
<name>A0A370TW22_9HELO</name>
<feature type="compositionally biased region" description="Low complexity" evidence="1">
    <location>
        <begin position="38"/>
        <end position="50"/>
    </location>
</feature>
<dbReference type="OrthoDB" id="2017405at2759"/>
<feature type="region of interest" description="Disordered" evidence="1">
    <location>
        <begin position="77"/>
        <end position="108"/>
    </location>
</feature>
<feature type="region of interest" description="Disordered" evidence="1">
    <location>
        <begin position="1"/>
        <end position="57"/>
    </location>
</feature>
<dbReference type="AlphaFoldDB" id="A0A370TW22"/>
<accession>A0A370TW22</accession>
<dbReference type="PANTHER" id="PTHR28052">
    <property type="entry name" value="UPF0545 PROTEIN C22ORF39"/>
    <property type="match status" value="1"/>
</dbReference>
<feature type="compositionally biased region" description="Polar residues" evidence="1">
    <location>
        <begin position="7"/>
        <end position="31"/>
    </location>
</feature>
<protein>
    <recommendedName>
        <fullName evidence="4">Early meiotic induction protein 1</fullName>
    </recommendedName>
</protein>
<feature type="compositionally biased region" description="Low complexity" evidence="1">
    <location>
        <begin position="87"/>
        <end position="100"/>
    </location>
</feature>
<evidence type="ECO:0000313" key="2">
    <source>
        <dbReference type="EMBL" id="RDL39725.1"/>
    </source>
</evidence>
<sequence length="243" mass="27970">MGWPWSKTASPTPSWDSPPISTQGNDNNLQPPQLPLETPAAPSQATTTAPKALSRDEVAEKELQAFLQEFNADIQPKKPKFTRISGQQQSPTSNTSPTTTADAEDKLPVSEQILPKTMSCRQAFDEAFYCNSLGGKFNDLYRYGGLKSCSENWSAFWFCMRTKNYGRELKEEAIRDHYRQRERLKYSREVEAQSSEDIWKSRDRKLEWGEAFNVPFPEFDGDDEEWNRRERERRRGRVDGSIS</sequence>
<dbReference type="RefSeq" id="XP_031872381.1">
    <property type="nucleotide sequence ID" value="XM_032012688.1"/>
</dbReference>
<dbReference type="Pfam" id="PF11326">
    <property type="entry name" value="PANTS-like"/>
    <property type="match status" value="1"/>
</dbReference>
<dbReference type="Proteomes" id="UP000254866">
    <property type="component" value="Unassembled WGS sequence"/>
</dbReference>